<feature type="transmembrane region" description="Helical" evidence="1">
    <location>
        <begin position="6"/>
        <end position="29"/>
    </location>
</feature>
<dbReference type="AlphaFoldDB" id="I6S3I6"/>
<accession>I6S3I6</accession>
<evidence type="ECO:0000313" key="2">
    <source>
        <dbReference type="EMBL" id="AFM52484.1"/>
    </source>
</evidence>
<gene>
    <name evidence="2" type="primary">ATP8</name>
</gene>
<keyword evidence="1" id="KW-1133">Transmembrane helix</keyword>
<proteinExistence type="predicted"/>
<feature type="non-terminal residue" evidence="2">
    <location>
        <position position="44"/>
    </location>
</feature>
<evidence type="ECO:0000256" key="1">
    <source>
        <dbReference type="SAM" id="Phobius"/>
    </source>
</evidence>
<keyword evidence="1" id="KW-0812">Transmembrane</keyword>
<protein>
    <submittedName>
        <fullName evidence="2">ATP synthase F0 subunit 8</fullName>
    </submittedName>
</protein>
<reference evidence="2" key="1">
    <citation type="submission" date="2011-06" db="EMBL/GenBank/DDBJ databases">
        <title>Patterns of Genetic Diversity in Diporeia in the Laurentian Great Lakes.</title>
        <authorList>
            <person name="McCalla S.G."/>
            <person name="Zanis M.J."/>
            <person name="Sepulveda M.S."/>
            <person name="Hook T.O."/>
            <person name="Stott W."/>
            <person name="Nichols K.M."/>
        </authorList>
    </citation>
    <scope>NUCLEOTIDE SEQUENCE</scope>
    <source>
        <strain evidence="2">ON257</strain>
    </source>
</reference>
<keyword evidence="1" id="KW-0472">Membrane</keyword>
<geneLocation type="mitochondrion" evidence="2"/>
<organism evidence="2">
    <name type="scientific">Diporeia hoyi</name>
    <name type="common">Amphipod</name>
    <dbReference type="NCBI Taxonomy" id="399979"/>
    <lineage>
        <taxon>Eukaryota</taxon>
        <taxon>Metazoa</taxon>
        <taxon>Ecdysozoa</taxon>
        <taxon>Arthropoda</taxon>
        <taxon>Crustacea</taxon>
        <taxon>Multicrustacea</taxon>
        <taxon>Malacostraca</taxon>
        <taxon>Eumalacostraca</taxon>
        <taxon>Peracarida</taxon>
        <taxon>Amphipoda</taxon>
        <taxon>Amphilochidea</taxon>
        <taxon>Lysianassida</taxon>
        <taxon>Haustoriidira</taxon>
        <taxon>Haustorioidea</taxon>
        <taxon>Haustoriidae</taxon>
        <taxon>Diporeia</taxon>
    </lineage>
</organism>
<keyword evidence="2" id="KW-0496">Mitochondrion</keyword>
<name>I6S3I6_DIPHO</name>
<dbReference type="EMBL" id="JN115616">
    <property type="protein sequence ID" value="AFM52484.1"/>
    <property type="molecule type" value="Genomic_DNA"/>
</dbReference>
<sequence>MPQMAPILWFWFFYFMLFSLLVLTSILFFQISLINHQMATQPYS</sequence>